<keyword evidence="6 9" id="KW-0224">Dipeptidase</keyword>
<accession>Q7V7Z7</accession>
<dbReference type="GO" id="GO:0008237">
    <property type="term" value="F:metallopeptidase activity"/>
    <property type="evidence" value="ECO:0007669"/>
    <property type="project" value="UniProtKB-KW"/>
</dbReference>
<dbReference type="Proteomes" id="UP000001423">
    <property type="component" value="Chromosome"/>
</dbReference>
<comment type="similarity">
    <text evidence="9 10">Belongs to the peptidase M15D family.</text>
</comment>
<evidence type="ECO:0000256" key="8">
    <source>
        <dbReference type="ARBA" id="ARBA00023316"/>
    </source>
</evidence>
<keyword evidence="3 9" id="KW-0479">Metal-binding</keyword>
<dbReference type="GO" id="GO:0160237">
    <property type="term" value="F:D-Ala-D-Ala dipeptidase activity"/>
    <property type="evidence" value="ECO:0007669"/>
    <property type="project" value="UniProtKB-EC"/>
</dbReference>
<dbReference type="InterPro" id="IPR009045">
    <property type="entry name" value="Zn_M74/Hedgehog-like"/>
</dbReference>
<sequence>MEMLSARTFFRLRPWSDWPIRDCGESLNQIPLSLPRLEPHPYASLGAPYGVDADPFRLRQGVIDRLLRAQDELQQEHPELCLAIFDAWRPIPVQAFMVEHAIAKECRKRKLKRDDLSQAEELQRVIDDVGRFWAPPSLDPCTPPPHSTGAAVDLTLADCHGTALNMGGEIDAIGNISEPDHYREAALDQPQSEAYLWHHRRQSLAEAMGKAGFSQHPNEWWHFSYGDQLWAWRTGVAEAIYGACPLPDSKPRTA</sequence>
<keyword evidence="8 10" id="KW-0961">Cell wall biogenesis/degradation</keyword>
<dbReference type="GO" id="GO:0008270">
    <property type="term" value="F:zinc ion binding"/>
    <property type="evidence" value="ECO:0007669"/>
    <property type="project" value="UniProtKB-UniRule"/>
</dbReference>
<reference evidence="11 12" key="1">
    <citation type="journal article" date="2003" name="Nature">
        <title>Genome divergence in two Prochlorococcus ecotypes reflects oceanic niche differentiation.</title>
        <authorList>
            <person name="Rocap G."/>
            <person name="Larimer F.W."/>
            <person name="Lamerdin J.E."/>
            <person name="Malfatti S."/>
            <person name="Chain P."/>
            <person name="Ahlgren N.A."/>
            <person name="Arellano A."/>
            <person name="Coleman M."/>
            <person name="Hauser L."/>
            <person name="Hess W.R."/>
            <person name="Johnson Z.I."/>
            <person name="Land M.L."/>
            <person name="Lindell D."/>
            <person name="Post A.F."/>
            <person name="Regala W."/>
            <person name="Shah M."/>
            <person name="Shaw S.L."/>
            <person name="Steglich C."/>
            <person name="Sullivan M.B."/>
            <person name="Ting C.S."/>
            <person name="Tolonen A."/>
            <person name="Webb E.A."/>
            <person name="Zinser E.R."/>
            <person name="Chisholm S.W."/>
        </authorList>
    </citation>
    <scope>NUCLEOTIDE SEQUENCE [LARGE SCALE GENOMIC DNA]</scope>
    <source>
        <strain evidence="12">MIT 9313</strain>
    </source>
</reference>
<dbReference type="KEGG" id="pmt:PMT_0580"/>
<dbReference type="EMBL" id="BX548175">
    <property type="protein sequence ID" value="CAE20755.1"/>
    <property type="molecule type" value="Genomic_DNA"/>
</dbReference>
<organism evidence="11 12">
    <name type="scientific">Prochlorococcus marinus (strain MIT 9313)</name>
    <dbReference type="NCBI Taxonomy" id="74547"/>
    <lineage>
        <taxon>Bacteria</taxon>
        <taxon>Bacillati</taxon>
        <taxon>Cyanobacteriota</taxon>
        <taxon>Cyanophyceae</taxon>
        <taxon>Synechococcales</taxon>
        <taxon>Prochlorococcaceae</taxon>
        <taxon>Prochlorococcus</taxon>
    </lineage>
</organism>
<feature type="binding site" evidence="9">
    <location>
        <position position="222"/>
    </location>
    <ligand>
        <name>Zn(2+)</name>
        <dbReference type="ChEBI" id="CHEBI:29105"/>
        <note>catalytic</note>
    </ligand>
</feature>
<dbReference type="AlphaFoldDB" id="Q7V7Z7"/>
<proteinExistence type="inferred from homology"/>
<protein>
    <recommendedName>
        <fullName evidence="9 10">D-alanyl-D-alanine dipeptidase</fullName>
        <shortName evidence="9 10">D-Ala-D-Ala dipeptidase</shortName>
        <ecNumber evidence="9 10">3.4.13.22</ecNumber>
    </recommendedName>
</protein>
<name>Q7V7Z7_PROMM</name>
<dbReference type="InterPro" id="IPR000755">
    <property type="entry name" value="A_A_dipeptidase"/>
</dbReference>
<dbReference type="CDD" id="cd14843">
    <property type="entry name" value="D-Ala-D-Ala_dipeptidase_like"/>
    <property type="match status" value="1"/>
</dbReference>
<dbReference type="Pfam" id="PF01427">
    <property type="entry name" value="Peptidase_M15"/>
    <property type="match status" value="1"/>
</dbReference>
<keyword evidence="7 9" id="KW-0482">Metalloprotease</keyword>
<dbReference type="PANTHER" id="PTHR43126">
    <property type="entry name" value="D-ALANYL-D-ALANINE DIPEPTIDASE"/>
    <property type="match status" value="1"/>
</dbReference>
<dbReference type="PIRSF" id="PIRSF026671">
    <property type="entry name" value="AA_dipeptidase"/>
    <property type="match status" value="1"/>
</dbReference>
<evidence type="ECO:0000256" key="4">
    <source>
        <dbReference type="ARBA" id="ARBA00022801"/>
    </source>
</evidence>
<evidence type="ECO:0000256" key="7">
    <source>
        <dbReference type="ARBA" id="ARBA00023049"/>
    </source>
</evidence>
<comment type="catalytic activity">
    <reaction evidence="1 9 10">
        <text>D-alanyl-D-alanine + H2O = 2 D-alanine</text>
        <dbReference type="Rhea" id="RHEA:20661"/>
        <dbReference type="ChEBI" id="CHEBI:15377"/>
        <dbReference type="ChEBI" id="CHEBI:57416"/>
        <dbReference type="ChEBI" id="CHEBI:57822"/>
        <dbReference type="EC" id="3.4.13.22"/>
    </reaction>
</comment>
<evidence type="ECO:0000256" key="2">
    <source>
        <dbReference type="ARBA" id="ARBA00022670"/>
    </source>
</evidence>
<evidence type="ECO:0000256" key="3">
    <source>
        <dbReference type="ARBA" id="ARBA00022723"/>
    </source>
</evidence>
<feature type="binding site" evidence="9">
    <location>
        <position position="146"/>
    </location>
    <ligand>
        <name>Zn(2+)</name>
        <dbReference type="ChEBI" id="CHEBI:29105"/>
        <note>catalytic</note>
    </ligand>
</feature>
<evidence type="ECO:0000256" key="5">
    <source>
        <dbReference type="ARBA" id="ARBA00022833"/>
    </source>
</evidence>
<dbReference type="HOGENOM" id="CLU_060744_2_2_3"/>
<keyword evidence="5 9" id="KW-0862">Zinc</keyword>
<dbReference type="GO" id="GO:0006508">
    <property type="term" value="P:proteolysis"/>
    <property type="evidence" value="ECO:0007669"/>
    <property type="project" value="UniProtKB-KW"/>
</dbReference>
<feature type="site" description="Transition state stabilizer" evidence="9">
    <location>
        <position position="89"/>
    </location>
</feature>
<dbReference type="eggNOG" id="COG2173">
    <property type="taxonomic scope" value="Bacteria"/>
</dbReference>
<keyword evidence="4 9" id="KW-0378">Hydrolase</keyword>
<keyword evidence="12" id="KW-1185">Reference proteome</keyword>
<feature type="binding site" evidence="9">
    <location>
        <position position="153"/>
    </location>
    <ligand>
        <name>Zn(2+)</name>
        <dbReference type="ChEBI" id="CHEBI:29105"/>
        <note>catalytic</note>
    </ligand>
</feature>
<evidence type="ECO:0000256" key="1">
    <source>
        <dbReference type="ARBA" id="ARBA00001362"/>
    </source>
</evidence>
<comment type="function">
    <text evidence="9 10">Catalyzes hydrolysis of the D-alanyl-D-alanine dipeptide.</text>
</comment>
<dbReference type="Gene3D" id="3.30.1380.10">
    <property type="match status" value="1"/>
</dbReference>
<comment type="cofactor">
    <cofactor evidence="9">
        <name>Zn(2+)</name>
        <dbReference type="ChEBI" id="CHEBI:29105"/>
    </cofactor>
    <text evidence="9">Binds 1 zinc ion per subunit.</text>
</comment>
<dbReference type="HAMAP" id="MF_01924">
    <property type="entry name" value="A_A_dipeptidase"/>
    <property type="match status" value="1"/>
</dbReference>
<feature type="active site" description="Proton donor/acceptor" evidence="9">
    <location>
        <position position="219"/>
    </location>
</feature>
<gene>
    <name evidence="11" type="ordered locus">PMT_0580</name>
</gene>
<evidence type="ECO:0000313" key="12">
    <source>
        <dbReference type="Proteomes" id="UP000001423"/>
    </source>
</evidence>
<dbReference type="SUPFAM" id="SSF55166">
    <property type="entry name" value="Hedgehog/DD-peptidase"/>
    <property type="match status" value="1"/>
</dbReference>
<evidence type="ECO:0000256" key="9">
    <source>
        <dbReference type="HAMAP-Rule" id="MF_01924"/>
    </source>
</evidence>
<evidence type="ECO:0000256" key="6">
    <source>
        <dbReference type="ARBA" id="ARBA00022997"/>
    </source>
</evidence>
<evidence type="ECO:0000313" key="11">
    <source>
        <dbReference type="EMBL" id="CAE20755.1"/>
    </source>
</evidence>
<keyword evidence="2 9" id="KW-0645">Protease</keyword>
<dbReference type="PANTHER" id="PTHR43126:SF2">
    <property type="entry name" value="D-ALANYL-D-ALANINE DIPEPTIDASE"/>
    <property type="match status" value="1"/>
</dbReference>
<evidence type="ECO:0000256" key="10">
    <source>
        <dbReference type="PIRNR" id="PIRNR026671"/>
    </source>
</evidence>
<dbReference type="EC" id="3.4.13.22" evidence="9 10"/>
<dbReference type="GO" id="GO:0071555">
    <property type="term" value="P:cell wall organization"/>
    <property type="evidence" value="ECO:0007669"/>
    <property type="project" value="UniProtKB-KW"/>
</dbReference>